<dbReference type="Gene3D" id="3.40.630.30">
    <property type="match status" value="1"/>
</dbReference>
<protein>
    <submittedName>
        <fullName evidence="2">GNAT family N-acetyltransferase</fullName>
    </submittedName>
</protein>
<dbReference type="Proteomes" id="UP001516662">
    <property type="component" value="Unassembled WGS sequence"/>
</dbReference>
<keyword evidence="3" id="KW-1185">Reference proteome</keyword>
<evidence type="ECO:0000259" key="1">
    <source>
        <dbReference type="PROSITE" id="PS51186"/>
    </source>
</evidence>
<name>A0ABR9QGT7_9BACI</name>
<evidence type="ECO:0000313" key="3">
    <source>
        <dbReference type="Proteomes" id="UP001516662"/>
    </source>
</evidence>
<dbReference type="CDD" id="cd04301">
    <property type="entry name" value="NAT_SF"/>
    <property type="match status" value="1"/>
</dbReference>
<accession>A0ABR9QGT7</accession>
<gene>
    <name evidence="2" type="ORF">IMZ08_06485</name>
</gene>
<feature type="domain" description="N-acetyltransferase" evidence="1">
    <location>
        <begin position="1"/>
        <end position="148"/>
    </location>
</feature>
<comment type="caution">
    <text evidence="2">The sequence shown here is derived from an EMBL/GenBank/DDBJ whole genome shotgun (WGS) entry which is preliminary data.</text>
</comment>
<proteinExistence type="predicted"/>
<dbReference type="RefSeq" id="WP_193535180.1">
    <property type="nucleotide sequence ID" value="NZ_JADCLJ010000016.1"/>
</dbReference>
<evidence type="ECO:0000313" key="2">
    <source>
        <dbReference type="EMBL" id="MBE4907699.1"/>
    </source>
</evidence>
<organism evidence="2 3">
    <name type="scientific">Litchfieldia luteola</name>
    <dbReference type="NCBI Taxonomy" id="682179"/>
    <lineage>
        <taxon>Bacteria</taxon>
        <taxon>Bacillati</taxon>
        <taxon>Bacillota</taxon>
        <taxon>Bacilli</taxon>
        <taxon>Bacillales</taxon>
        <taxon>Bacillaceae</taxon>
        <taxon>Litchfieldia</taxon>
    </lineage>
</organism>
<dbReference type="PROSITE" id="PS51186">
    <property type="entry name" value="GNAT"/>
    <property type="match status" value="1"/>
</dbReference>
<reference evidence="2 3" key="1">
    <citation type="submission" date="2020-10" db="EMBL/GenBank/DDBJ databases">
        <title>Bacillus sp. HD4P25, an endophyte from a halophyte.</title>
        <authorList>
            <person name="Sun J.-Q."/>
        </authorList>
    </citation>
    <scope>NUCLEOTIDE SEQUENCE [LARGE SCALE GENOMIC DNA]</scope>
    <source>
        <strain evidence="2 3">YIM 93174</strain>
    </source>
</reference>
<dbReference type="InterPro" id="IPR016181">
    <property type="entry name" value="Acyl_CoA_acyltransferase"/>
</dbReference>
<dbReference type="EMBL" id="JADCLJ010000016">
    <property type="protein sequence ID" value="MBE4907699.1"/>
    <property type="molecule type" value="Genomic_DNA"/>
</dbReference>
<dbReference type="InterPro" id="IPR000182">
    <property type="entry name" value="GNAT_dom"/>
</dbReference>
<dbReference type="SUPFAM" id="SSF55729">
    <property type="entry name" value="Acyl-CoA N-acyltransferases (Nat)"/>
    <property type="match status" value="1"/>
</dbReference>
<sequence length="148" mass="17097">MFRDKDINEIAVIINEIYHVEKVGGLTTVEELNQWFDEPGEEIRENTFVALHDEKIIGYNALCHVKGDSSIHVYSYGTVHPNWRRKGIGTKLVSHSIEHLRARANNEKQTIIYDQMVRTHIKGQNELAEKLGLQKHTDLLSYQCKSLK</sequence>
<dbReference type="Pfam" id="PF13508">
    <property type="entry name" value="Acetyltransf_7"/>
    <property type="match status" value="1"/>
</dbReference>